<gene>
    <name evidence="1" type="ORF">ACGFYS_09900</name>
</gene>
<evidence type="ECO:0000313" key="2">
    <source>
        <dbReference type="Proteomes" id="UP001604282"/>
    </source>
</evidence>
<dbReference type="InterPro" id="IPR011009">
    <property type="entry name" value="Kinase-like_dom_sf"/>
</dbReference>
<comment type="caution">
    <text evidence="1">The sequence shown here is derived from an EMBL/GenBank/DDBJ whole genome shotgun (WGS) entry which is preliminary data.</text>
</comment>
<sequence>MSVPQPTAAERGEQILGVFDTAFGELLAADPAAFRVKFRKMAGSAFAFYRGTACLFYEDLEEEALGGPFLDGRTGRVWIHGDLHAENFGTYMDANGRLIFNVNDFDEAYVGPFTWDLKRLAASLALIGYAKALSDAQITHLVRVYAAAYRERIHALAGGAQGDEVPGFTLETADGALLGALRQARAMTRFGLLDSMTAVREYERRFAPGGGAIELDAATRYKVLTAFDAYLETLPEASRVRPDSYRVKDVVGRRGIGIGSAGLPSYNLLLEGHSDALENDVVIYMKQAQTPAVSRHVTDPEVRGYFRHEGHRTVISQRALQAHADPWLGWTELDGSGQLVAEVSPYAVDLDWSDIDDPQDIAATVADLGRATATMHAAADESSGHSLVAFSTERAIDAAIAADEEGFTELLVDFAHAYGARAREDHQIFVDLFRNGRIPGL</sequence>
<dbReference type="Pfam" id="PF10009">
    <property type="entry name" value="DUF2252"/>
    <property type="match status" value="1"/>
</dbReference>
<dbReference type="Proteomes" id="UP001604282">
    <property type="component" value="Unassembled WGS sequence"/>
</dbReference>
<evidence type="ECO:0000313" key="1">
    <source>
        <dbReference type="EMBL" id="MFG3189244.1"/>
    </source>
</evidence>
<accession>A0ABW7BP22</accession>
<name>A0ABW7BP22_9ACTN</name>
<dbReference type="PANTHER" id="PTHR39441">
    <property type="entry name" value="DUF2252 DOMAIN-CONTAINING PROTEIN"/>
    <property type="match status" value="1"/>
</dbReference>
<reference evidence="1 2" key="1">
    <citation type="submission" date="2024-10" db="EMBL/GenBank/DDBJ databases">
        <title>The Natural Products Discovery Center: Release of the First 8490 Sequenced Strains for Exploring Actinobacteria Biosynthetic Diversity.</title>
        <authorList>
            <person name="Kalkreuter E."/>
            <person name="Kautsar S.A."/>
            <person name="Yang D."/>
            <person name="Bader C.D."/>
            <person name="Teijaro C.N."/>
            <person name="Fluegel L."/>
            <person name="Davis C.M."/>
            <person name="Simpson J.R."/>
            <person name="Lauterbach L."/>
            <person name="Steele A.D."/>
            <person name="Gui C."/>
            <person name="Meng S."/>
            <person name="Li G."/>
            <person name="Viehrig K."/>
            <person name="Ye F."/>
            <person name="Su P."/>
            <person name="Kiefer A.F."/>
            <person name="Nichols A."/>
            <person name="Cepeda A.J."/>
            <person name="Yan W."/>
            <person name="Fan B."/>
            <person name="Jiang Y."/>
            <person name="Adhikari A."/>
            <person name="Zheng C.-J."/>
            <person name="Schuster L."/>
            <person name="Cowan T.M."/>
            <person name="Smanski M.J."/>
            <person name="Chevrette M.G."/>
            <person name="De Carvalho L.P.S."/>
            <person name="Shen B."/>
        </authorList>
    </citation>
    <scope>NUCLEOTIDE SEQUENCE [LARGE SCALE GENOMIC DNA]</scope>
    <source>
        <strain evidence="1 2">NPDC048229</strain>
    </source>
</reference>
<dbReference type="PANTHER" id="PTHR39441:SF1">
    <property type="entry name" value="DUF2252 DOMAIN-CONTAINING PROTEIN"/>
    <property type="match status" value="1"/>
</dbReference>
<organism evidence="1 2">
    <name type="scientific">Streptomyces omiyaensis</name>
    <dbReference type="NCBI Taxonomy" id="68247"/>
    <lineage>
        <taxon>Bacteria</taxon>
        <taxon>Bacillati</taxon>
        <taxon>Actinomycetota</taxon>
        <taxon>Actinomycetes</taxon>
        <taxon>Kitasatosporales</taxon>
        <taxon>Streptomycetaceae</taxon>
        <taxon>Streptomyces</taxon>
    </lineage>
</organism>
<dbReference type="EMBL" id="JBICZW010000005">
    <property type="protein sequence ID" value="MFG3189244.1"/>
    <property type="molecule type" value="Genomic_DNA"/>
</dbReference>
<dbReference type="InterPro" id="IPR018721">
    <property type="entry name" value="DUF2252"/>
</dbReference>
<protein>
    <submittedName>
        <fullName evidence="1">DUF2252 domain-containing protein</fullName>
    </submittedName>
</protein>
<proteinExistence type="predicted"/>
<dbReference type="SUPFAM" id="SSF56112">
    <property type="entry name" value="Protein kinase-like (PK-like)"/>
    <property type="match status" value="1"/>
</dbReference>
<dbReference type="RefSeq" id="WP_189850161.1">
    <property type="nucleotide sequence ID" value="NZ_BMVV01000010.1"/>
</dbReference>
<keyword evidence="2" id="KW-1185">Reference proteome</keyword>